<sequence>MSLMEYRQIPIRLRELIGNKESQELVNAINSAFARHE</sequence>
<proteinExistence type="predicted"/>
<dbReference type="EMBL" id="AHMO02000008">
    <property type="protein sequence ID" value="EQA44195.1"/>
    <property type="molecule type" value="Genomic_DNA"/>
</dbReference>
<dbReference type="STRING" id="1049789.LEP1GSC050_3309"/>
<dbReference type="NCBIfam" id="NF047472">
    <property type="entry name" value="LA_3696_Nterm"/>
    <property type="match status" value="1"/>
</dbReference>
<dbReference type="AlphaFoldDB" id="T0EZ98"/>
<comment type="caution">
    <text evidence="1">The sequence shown here is derived from an EMBL/GenBank/DDBJ whole genome shotgun (WGS) entry which is preliminary data.</text>
</comment>
<keyword evidence="2" id="KW-1185">Reference proteome</keyword>
<evidence type="ECO:0000313" key="2">
    <source>
        <dbReference type="Proteomes" id="UP000015454"/>
    </source>
</evidence>
<reference evidence="1" key="1">
    <citation type="submission" date="2013-05" db="EMBL/GenBank/DDBJ databases">
        <authorList>
            <person name="Harkins D.M."/>
            <person name="Durkin A.S."/>
            <person name="Brinkac L.M."/>
            <person name="Haft D.H."/>
            <person name="Selengut J.D."/>
            <person name="Sanka R."/>
            <person name="DePew J."/>
            <person name="Purushe J."/>
            <person name="Hartskeerl R.A."/>
            <person name="Ahmed A."/>
            <person name="van der Linden H."/>
            <person name="Goris M.G.A."/>
            <person name="Vinetz J.M."/>
            <person name="Sutton G.G."/>
            <person name="Nierman W.C."/>
            <person name="Fouts D.E."/>
        </authorList>
    </citation>
    <scope>NUCLEOTIDE SEQUENCE [LARGE SCALE GENOMIC DNA]</scope>
    <source>
        <strain evidence="1">5399</strain>
    </source>
</reference>
<dbReference type="Proteomes" id="UP000015454">
    <property type="component" value="Unassembled WGS sequence"/>
</dbReference>
<accession>T0EZ98</accession>
<protein>
    <submittedName>
        <fullName evidence="1">Uncharacterized protein</fullName>
    </submittedName>
</protein>
<evidence type="ECO:0000313" key="1">
    <source>
        <dbReference type="EMBL" id="EQA44195.1"/>
    </source>
</evidence>
<gene>
    <name evidence="1" type="ORF">LEP1GSC050_3309</name>
</gene>
<name>T0EZ98_9LEPT</name>
<organism evidence="1 2">
    <name type="scientific">Leptospira broomii serovar Hurstbridge str. 5399</name>
    <dbReference type="NCBI Taxonomy" id="1049789"/>
    <lineage>
        <taxon>Bacteria</taxon>
        <taxon>Pseudomonadati</taxon>
        <taxon>Spirochaetota</taxon>
        <taxon>Spirochaetia</taxon>
        <taxon>Leptospirales</taxon>
        <taxon>Leptospiraceae</taxon>
        <taxon>Leptospira</taxon>
    </lineage>
</organism>